<evidence type="ECO:0000313" key="2">
    <source>
        <dbReference type="EMBL" id="MFC3149213.1"/>
    </source>
</evidence>
<dbReference type="RefSeq" id="WP_377305806.1">
    <property type="nucleotide sequence ID" value="NZ_CP180191.1"/>
</dbReference>
<feature type="signal peptide" evidence="1">
    <location>
        <begin position="1"/>
        <end position="31"/>
    </location>
</feature>
<feature type="chain" id="PRO_5046634082" description="Outer membrane lipoprotein SlyB" evidence="1">
    <location>
        <begin position="32"/>
        <end position="175"/>
    </location>
</feature>
<organism evidence="2 3">
    <name type="scientific">Piscinibacterium candidicorallinum</name>
    <dbReference type="NCBI Taxonomy" id="1793872"/>
    <lineage>
        <taxon>Bacteria</taxon>
        <taxon>Pseudomonadati</taxon>
        <taxon>Pseudomonadota</taxon>
        <taxon>Betaproteobacteria</taxon>
        <taxon>Burkholderiales</taxon>
        <taxon>Piscinibacterium</taxon>
    </lineage>
</organism>
<keyword evidence="1" id="KW-0732">Signal</keyword>
<dbReference type="EMBL" id="JBHRTI010000010">
    <property type="protein sequence ID" value="MFC3149213.1"/>
    <property type="molecule type" value="Genomic_DNA"/>
</dbReference>
<sequence>MHSQLVRPALALAAVASVLLTTGCMSMPANDQYSRHELMQRQTEEAGTILAFRHVRIQGEGSGVGALIGASAGGGVGSGIGKGRGASINAGLFGIAGAIVGGVVEDRLSQTDATELSVRLDTGKIMSVVVPGKLNFVIGEPVRVLSGQGYTRVVPAMPAQPAAAVVSSIVPATAR</sequence>
<evidence type="ECO:0000256" key="1">
    <source>
        <dbReference type="SAM" id="SignalP"/>
    </source>
</evidence>
<gene>
    <name evidence="2" type="ORF">ACFOEN_16445</name>
</gene>
<name>A0ABV7H9K0_9BURK</name>
<dbReference type="PROSITE" id="PS51257">
    <property type="entry name" value="PROKAR_LIPOPROTEIN"/>
    <property type="match status" value="1"/>
</dbReference>
<evidence type="ECO:0000313" key="3">
    <source>
        <dbReference type="Proteomes" id="UP001595556"/>
    </source>
</evidence>
<comment type="caution">
    <text evidence="2">The sequence shown here is derived from an EMBL/GenBank/DDBJ whole genome shotgun (WGS) entry which is preliminary data.</text>
</comment>
<evidence type="ECO:0008006" key="4">
    <source>
        <dbReference type="Google" id="ProtNLM"/>
    </source>
</evidence>
<keyword evidence="3" id="KW-1185">Reference proteome</keyword>
<proteinExistence type="predicted"/>
<reference evidence="3" key="1">
    <citation type="journal article" date="2019" name="Int. J. Syst. Evol. Microbiol.">
        <title>The Global Catalogue of Microorganisms (GCM) 10K type strain sequencing project: providing services to taxonomists for standard genome sequencing and annotation.</title>
        <authorList>
            <consortium name="The Broad Institute Genomics Platform"/>
            <consortium name="The Broad Institute Genome Sequencing Center for Infectious Disease"/>
            <person name="Wu L."/>
            <person name="Ma J."/>
        </authorList>
    </citation>
    <scope>NUCLEOTIDE SEQUENCE [LARGE SCALE GENOMIC DNA]</scope>
    <source>
        <strain evidence="3">KCTC 52168</strain>
    </source>
</reference>
<dbReference type="Proteomes" id="UP001595556">
    <property type="component" value="Unassembled WGS sequence"/>
</dbReference>
<protein>
    <recommendedName>
        <fullName evidence="4">Outer membrane lipoprotein SlyB</fullName>
    </recommendedName>
</protein>
<accession>A0ABV7H9K0</accession>